<evidence type="ECO:0000256" key="2">
    <source>
        <dbReference type="SAM" id="Coils"/>
    </source>
</evidence>
<reference evidence="5" key="2">
    <citation type="submission" date="2020-09" db="EMBL/GenBank/DDBJ databases">
        <authorList>
            <person name="Sun Q."/>
            <person name="Zhou Y."/>
        </authorList>
    </citation>
    <scope>NUCLEOTIDE SEQUENCE</scope>
    <source>
        <strain evidence="5">CGMCC 1.15254</strain>
    </source>
</reference>
<keyword evidence="2" id="KW-0175">Coiled coil</keyword>
<accession>A0A917BS56</accession>
<dbReference type="Proteomes" id="UP000632498">
    <property type="component" value="Unassembled WGS sequence"/>
</dbReference>
<dbReference type="InterPro" id="IPR036737">
    <property type="entry name" value="OmpA-like_sf"/>
</dbReference>
<dbReference type="NCBIfam" id="NF006543">
    <property type="entry name" value="PRK09039.1-2"/>
    <property type="match status" value="1"/>
</dbReference>
<feature type="transmembrane region" description="Helical" evidence="3">
    <location>
        <begin position="21"/>
        <end position="43"/>
    </location>
</feature>
<evidence type="ECO:0000259" key="4">
    <source>
        <dbReference type="PROSITE" id="PS51123"/>
    </source>
</evidence>
<dbReference type="PROSITE" id="PS51123">
    <property type="entry name" value="OMPA_2"/>
    <property type="match status" value="1"/>
</dbReference>
<keyword evidence="5" id="KW-0966">Cell projection</keyword>
<feature type="domain" description="OmpA-like" evidence="4">
    <location>
        <begin position="264"/>
        <end position="390"/>
    </location>
</feature>
<dbReference type="PANTHER" id="PTHR30329:SF21">
    <property type="entry name" value="LIPOPROTEIN YIAD-RELATED"/>
    <property type="match status" value="1"/>
</dbReference>
<dbReference type="InterPro" id="IPR050330">
    <property type="entry name" value="Bact_OuterMem_StrucFunc"/>
</dbReference>
<protein>
    <submittedName>
        <fullName evidence="5">Flagellar motor protein MotB</fullName>
    </submittedName>
</protein>
<dbReference type="RefSeq" id="WP_188661034.1">
    <property type="nucleotide sequence ID" value="NZ_BMHV01000003.1"/>
</dbReference>
<organism evidence="5 6">
    <name type="scientific">Terasakiella brassicae</name>
    <dbReference type="NCBI Taxonomy" id="1634917"/>
    <lineage>
        <taxon>Bacteria</taxon>
        <taxon>Pseudomonadati</taxon>
        <taxon>Pseudomonadota</taxon>
        <taxon>Alphaproteobacteria</taxon>
        <taxon>Rhodospirillales</taxon>
        <taxon>Terasakiellaceae</taxon>
        <taxon>Terasakiella</taxon>
    </lineage>
</organism>
<dbReference type="AlphaFoldDB" id="A0A917BS56"/>
<keyword evidence="3" id="KW-1133">Transmembrane helix</keyword>
<name>A0A917BS56_9PROT</name>
<gene>
    <name evidence="5" type="ORF">GCM10011332_04750</name>
</gene>
<evidence type="ECO:0000313" key="6">
    <source>
        <dbReference type="Proteomes" id="UP000632498"/>
    </source>
</evidence>
<keyword evidence="5" id="KW-0969">Cilium</keyword>
<reference evidence="5" key="1">
    <citation type="journal article" date="2014" name="Int. J. Syst. Evol. Microbiol.">
        <title>Complete genome sequence of Corynebacterium casei LMG S-19264T (=DSM 44701T), isolated from a smear-ripened cheese.</title>
        <authorList>
            <consortium name="US DOE Joint Genome Institute (JGI-PGF)"/>
            <person name="Walter F."/>
            <person name="Albersmeier A."/>
            <person name="Kalinowski J."/>
            <person name="Ruckert C."/>
        </authorList>
    </citation>
    <scope>NUCLEOTIDE SEQUENCE</scope>
    <source>
        <strain evidence="5">CGMCC 1.15254</strain>
    </source>
</reference>
<evidence type="ECO:0000313" key="5">
    <source>
        <dbReference type="EMBL" id="GGF54408.1"/>
    </source>
</evidence>
<feature type="coiled-coil region" evidence="2">
    <location>
        <begin position="61"/>
        <end position="214"/>
    </location>
</feature>
<dbReference type="InterPro" id="IPR006665">
    <property type="entry name" value="OmpA-like"/>
</dbReference>
<proteinExistence type="predicted"/>
<keyword evidence="5" id="KW-0282">Flagellum</keyword>
<evidence type="ECO:0000256" key="1">
    <source>
        <dbReference type="PROSITE-ProRule" id="PRU00473"/>
    </source>
</evidence>
<keyword evidence="1 3" id="KW-0472">Membrane</keyword>
<comment type="caution">
    <text evidence="5">The sequence shown here is derived from an EMBL/GenBank/DDBJ whole genome shotgun (WGS) entry which is preliminary data.</text>
</comment>
<dbReference type="CDD" id="cd07185">
    <property type="entry name" value="OmpA_C-like"/>
    <property type="match status" value="1"/>
</dbReference>
<sequence length="390" mass="44027">MAFGRRRRIHQDNIWPGFVDALATLLMVIIFLLMIFVLAQVFLNETLSGRESALEKLGSDMSELTELLNLERKANKDLRTNMAGLSQELQASLRLRDEYSLKLKGLEDKNQQLNERLADAFQTIEADKEKIELKLAEVAKLQQDVAALEALREELTKEVQQQASKLEQKDGQLIEERKIAESERAQRALLNQQMAALREQLSAIQEALDASEALNNDQKAQIKSLGKRLNAALATKVQELSKYRSEFFGELRKVLGNRSGIRIVGDRFVFQSEVLFNSGEAKLGEAGKAQLEQLALTLLEISQKIPAKIDWILRVDGHTDNVPIATAKFPSNWELSTQRAISVVKELIAHGIAPERLAATGFGEFQPLDGRHDEIAKRRNRRIELKLTQR</sequence>
<dbReference type="PANTHER" id="PTHR30329">
    <property type="entry name" value="STATOR ELEMENT OF FLAGELLAR MOTOR COMPLEX"/>
    <property type="match status" value="1"/>
</dbReference>
<dbReference type="Gene3D" id="3.30.1330.60">
    <property type="entry name" value="OmpA-like domain"/>
    <property type="match status" value="1"/>
</dbReference>
<evidence type="ECO:0000256" key="3">
    <source>
        <dbReference type="SAM" id="Phobius"/>
    </source>
</evidence>
<dbReference type="SUPFAM" id="SSF103088">
    <property type="entry name" value="OmpA-like"/>
    <property type="match status" value="1"/>
</dbReference>
<dbReference type="GO" id="GO:0016020">
    <property type="term" value="C:membrane"/>
    <property type="evidence" value="ECO:0007669"/>
    <property type="project" value="UniProtKB-UniRule"/>
</dbReference>
<keyword evidence="3" id="KW-0812">Transmembrane</keyword>
<dbReference type="EMBL" id="BMHV01000003">
    <property type="protein sequence ID" value="GGF54408.1"/>
    <property type="molecule type" value="Genomic_DNA"/>
</dbReference>
<keyword evidence="6" id="KW-1185">Reference proteome</keyword>
<dbReference type="Pfam" id="PF00691">
    <property type="entry name" value="OmpA"/>
    <property type="match status" value="1"/>
</dbReference>